<sequence>MRGTAQGREPSRTGYDRLALTEDEFRALMSEARAEAQRRSLGAPRTGEPDFALRTQHAEFGAAAH</sequence>
<dbReference type="RefSeq" id="WP_369142560.1">
    <property type="nucleotide sequence ID" value="NZ_CP163444.1"/>
</dbReference>
<accession>A0AB39SUM8</accession>
<reference evidence="2" key="1">
    <citation type="submission" date="2024-07" db="EMBL/GenBank/DDBJ databases">
        <authorList>
            <person name="Yu S.T."/>
        </authorList>
    </citation>
    <scope>NUCLEOTIDE SEQUENCE</scope>
    <source>
        <strain evidence="2">R44</strain>
    </source>
</reference>
<protein>
    <submittedName>
        <fullName evidence="2">Uncharacterized protein</fullName>
    </submittedName>
</protein>
<feature type="region of interest" description="Disordered" evidence="1">
    <location>
        <begin position="33"/>
        <end position="65"/>
    </location>
</feature>
<name>A0AB39SUM8_9ACTN</name>
<gene>
    <name evidence="2" type="ORF">AB5J54_04430</name>
</gene>
<evidence type="ECO:0000313" key="2">
    <source>
        <dbReference type="EMBL" id="XDQ69816.1"/>
    </source>
</evidence>
<proteinExistence type="predicted"/>
<organism evidence="2">
    <name type="scientific">Streptomyces sp. R44</name>
    <dbReference type="NCBI Taxonomy" id="3238633"/>
    <lineage>
        <taxon>Bacteria</taxon>
        <taxon>Bacillati</taxon>
        <taxon>Actinomycetota</taxon>
        <taxon>Actinomycetes</taxon>
        <taxon>Kitasatosporales</taxon>
        <taxon>Streptomycetaceae</taxon>
        <taxon>Streptomyces</taxon>
    </lineage>
</organism>
<dbReference type="AlphaFoldDB" id="A0AB39SUM8"/>
<dbReference type="EMBL" id="CP163444">
    <property type="protein sequence ID" value="XDQ69816.1"/>
    <property type="molecule type" value="Genomic_DNA"/>
</dbReference>
<evidence type="ECO:0000256" key="1">
    <source>
        <dbReference type="SAM" id="MobiDB-lite"/>
    </source>
</evidence>